<comment type="caution">
    <text evidence="2">The sequence shown here is derived from an EMBL/GenBank/DDBJ whole genome shotgun (WGS) entry which is preliminary data.</text>
</comment>
<feature type="transmembrane region" description="Helical" evidence="1">
    <location>
        <begin position="9"/>
        <end position="28"/>
    </location>
</feature>
<dbReference type="AlphaFoldDB" id="A0A0G0ZJ43"/>
<sequence length="80" mass="8639">MIQSKEQKAFLASVAILGIGLLRIFTLGKNAASPIQTIVEKAEFNSNNEQETDVLNASDADFQKQNNSNNALFVGCGGFF</sequence>
<dbReference type="STRING" id="1618659.UV11_C0004G0005"/>
<evidence type="ECO:0000313" key="3">
    <source>
        <dbReference type="Proteomes" id="UP000034036"/>
    </source>
</evidence>
<protein>
    <submittedName>
        <fullName evidence="2">Uncharacterized protein</fullName>
    </submittedName>
</protein>
<keyword evidence="1" id="KW-0812">Transmembrane</keyword>
<dbReference type="EMBL" id="LCDF01000004">
    <property type="protein sequence ID" value="KKS48735.1"/>
    <property type="molecule type" value="Genomic_DNA"/>
</dbReference>
<keyword evidence="1" id="KW-1133">Transmembrane helix</keyword>
<evidence type="ECO:0000256" key="1">
    <source>
        <dbReference type="SAM" id="Phobius"/>
    </source>
</evidence>
<reference evidence="2" key="1">
    <citation type="journal article" date="2015" name="Nature">
        <title>rRNA introns, odd ribosomes, and small enigmatic genomes across a large radiation of phyla.</title>
        <authorList>
            <person name="Brown C.T."/>
            <person name="Hug L.A."/>
            <person name="Thomas B.C."/>
            <person name="Sharon I."/>
            <person name="Castelle C.J."/>
            <person name="Singh A."/>
            <person name="Wilkins M.J."/>
            <person name="Williams K.H."/>
            <person name="Banfield J.F."/>
        </authorList>
    </citation>
    <scope>NUCLEOTIDE SEQUENCE [LARGE SCALE GENOMIC DNA]</scope>
</reference>
<gene>
    <name evidence="2" type="ORF">UV11_C0004G0005</name>
</gene>
<proteinExistence type="predicted"/>
<organism evidence="2 3">
    <name type="scientific">Candidatus Giovannonibacteria bacterium GW2011_GWF2_42_19</name>
    <dbReference type="NCBI Taxonomy" id="1618659"/>
    <lineage>
        <taxon>Bacteria</taxon>
        <taxon>Candidatus Giovannoniibacteriota</taxon>
    </lineage>
</organism>
<evidence type="ECO:0000313" key="2">
    <source>
        <dbReference type="EMBL" id="KKS48735.1"/>
    </source>
</evidence>
<keyword evidence="1" id="KW-0472">Membrane</keyword>
<dbReference type="Proteomes" id="UP000034036">
    <property type="component" value="Unassembled WGS sequence"/>
</dbReference>
<name>A0A0G0ZJ43_9BACT</name>
<accession>A0A0G0ZJ43</accession>